<evidence type="ECO:0000256" key="3">
    <source>
        <dbReference type="SAM" id="MobiDB-lite"/>
    </source>
</evidence>
<feature type="domain" description="EF-hand" evidence="4">
    <location>
        <begin position="81"/>
        <end position="116"/>
    </location>
</feature>
<comment type="similarity">
    <text evidence="1">Belongs to the isochorismatase family.</text>
</comment>
<dbReference type="PANTHER" id="PTHR11080:SF2">
    <property type="entry name" value="LD05707P"/>
    <property type="match status" value="1"/>
</dbReference>
<evidence type="ECO:0000256" key="2">
    <source>
        <dbReference type="ARBA" id="ARBA00022801"/>
    </source>
</evidence>
<dbReference type="InterPro" id="IPR000868">
    <property type="entry name" value="Isochorismatase-like_dom"/>
</dbReference>
<organism evidence="5 6">
    <name type="scientific">Allacma fusca</name>
    <dbReference type="NCBI Taxonomy" id="39272"/>
    <lineage>
        <taxon>Eukaryota</taxon>
        <taxon>Metazoa</taxon>
        <taxon>Ecdysozoa</taxon>
        <taxon>Arthropoda</taxon>
        <taxon>Hexapoda</taxon>
        <taxon>Collembola</taxon>
        <taxon>Symphypleona</taxon>
        <taxon>Sminthuridae</taxon>
        <taxon>Allacma</taxon>
    </lineage>
</organism>
<dbReference type="InterPro" id="IPR052347">
    <property type="entry name" value="Isochorismatase_Nicotinamidase"/>
</dbReference>
<feature type="domain" description="EF-hand" evidence="4">
    <location>
        <begin position="38"/>
        <end position="73"/>
    </location>
</feature>
<dbReference type="SMART" id="SM00054">
    <property type="entry name" value="EFh"/>
    <property type="match status" value="2"/>
</dbReference>
<keyword evidence="6" id="KW-1185">Reference proteome</keyword>
<dbReference type="PROSITE" id="PS50222">
    <property type="entry name" value="EF_HAND_2"/>
    <property type="match status" value="2"/>
</dbReference>
<feature type="region of interest" description="Disordered" evidence="3">
    <location>
        <begin position="1"/>
        <end position="21"/>
    </location>
</feature>
<dbReference type="AlphaFoldDB" id="A0A8J2P5G0"/>
<dbReference type="Pfam" id="PF00857">
    <property type="entry name" value="Isochorismatase"/>
    <property type="match status" value="1"/>
</dbReference>
<dbReference type="EMBL" id="CAJVCH010135296">
    <property type="protein sequence ID" value="CAG7726422.1"/>
    <property type="molecule type" value="Genomic_DNA"/>
</dbReference>
<sequence length="378" mass="42707">MAAQLNGSQVNQTPVKANTSSSEKSLFSHQFSSLSLTDHTSSMETCFAAFDVDRDGYLDNAEFGELCRALFRNEQDQPYPVDPKRLRDMFDIFDINQDGRIDAKEFELCWQKWIRKIVRPVSALVVVDVQNDFISGSLSISNCPAQHNGEEVVEPINRLLDTVEFDCVYYSLDWHPENHVSFIDNVTQRKLHESSEIRDSKDAKTYDTVTFEGPPPFRQKLWPRHCVQNSWGAKLHENLKIVEGSPFIYKGTNPEVDSYSAFWDNSKLSATALSSELMGKGVTDCYICGIATDYCVGATACHSVELGYRTILISDASRGITLEDIEDTKQKLMDGHGVVINSDEVKPMVQGRDRRPELGLKLALEIKKQIKQMETEKS</sequence>
<dbReference type="GO" id="GO:0016787">
    <property type="term" value="F:hydrolase activity"/>
    <property type="evidence" value="ECO:0007669"/>
    <property type="project" value="UniProtKB-KW"/>
</dbReference>
<comment type="caution">
    <text evidence="5">The sequence shown here is derived from an EMBL/GenBank/DDBJ whole genome shotgun (WGS) entry which is preliminary data.</text>
</comment>
<reference evidence="5" key="1">
    <citation type="submission" date="2021-06" db="EMBL/GenBank/DDBJ databases">
        <authorList>
            <person name="Hodson N. C."/>
            <person name="Mongue J. A."/>
            <person name="Jaron S. K."/>
        </authorList>
    </citation>
    <scope>NUCLEOTIDE SEQUENCE</scope>
</reference>
<dbReference type="CDD" id="cd01011">
    <property type="entry name" value="nicotinamidase"/>
    <property type="match status" value="1"/>
</dbReference>
<evidence type="ECO:0000259" key="4">
    <source>
        <dbReference type="PROSITE" id="PS50222"/>
    </source>
</evidence>
<gene>
    <name evidence="5" type="ORF">AFUS01_LOCUS15335</name>
</gene>
<dbReference type="PANTHER" id="PTHR11080">
    <property type="entry name" value="PYRAZINAMIDASE/NICOTINAMIDASE"/>
    <property type="match status" value="1"/>
</dbReference>
<evidence type="ECO:0000256" key="1">
    <source>
        <dbReference type="ARBA" id="ARBA00006336"/>
    </source>
</evidence>
<dbReference type="Proteomes" id="UP000708208">
    <property type="component" value="Unassembled WGS sequence"/>
</dbReference>
<proteinExistence type="inferred from homology"/>
<accession>A0A8J2P5G0</accession>
<dbReference type="CDD" id="cd00051">
    <property type="entry name" value="EFh"/>
    <property type="match status" value="1"/>
</dbReference>
<protein>
    <recommendedName>
        <fullName evidence="4">EF-hand domain-containing protein</fullName>
    </recommendedName>
</protein>
<dbReference type="InterPro" id="IPR002048">
    <property type="entry name" value="EF_hand_dom"/>
</dbReference>
<dbReference type="PROSITE" id="PS00018">
    <property type="entry name" value="EF_HAND_1"/>
    <property type="match status" value="2"/>
</dbReference>
<evidence type="ECO:0000313" key="6">
    <source>
        <dbReference type="Proteomes" id="UP000708208"/>
    </source>
</evidence>
<name>A0A8J2P5G0_9HEXA</name>
<dbReference type="InterPro" id="IPR018247">
    <property type="entry name" value="EF_Hand_1_Ca_BS"/>
</dbReference>
<dbReference type="OrthoDB" id="167809at2759"/>
<dbReference type="GO" id="GO:0005509">
    <property type="term" value="F:calcium ion binding"/>
    <property type="evidence" value="ECO:0007669"/>
    <property type="project" value="InterPro"/>
</dbReference>
<evidence type="ECO:0000313" key="5">
    <source>
        <dbReference type="EMBL" id="CAG7726422.1"/>
    </source>
</evidence>
<keyword evidence="2" id="KW-0378">Hydrolase</keyword>
<dbReference type="Pfam" id="PF13499">
    <property type="entry name" value="EF-hand_7"/>
    <property type="match status" value="1"/>
</dbReference>